<sequence length="68" mass="6734">MSSILITRAALAAPSRTIAISAGAIGTTYILATSNAATGGHRGYASAKKAPNSLPGAMTFTDALAVLK</sequence>
<organism evidence="1 2">
    <name type="scientific">Linnemannia gamsii</name>
    <dbReference type="NCBI Taxonomy" id="64522"/>
    <lineage>
        <taxon>Eukaryota</taxon>
        <taxon>Fungi</taxon>
        <taxon>Fungi incertae sedis</taxon>
        <taxon>Mucoromycota</taxon>
        <taxon>Mortierellomycotina</taxon>
        <taxon>Mortierellomycetes</taxon>
        <taxon>Mortierellales</taxon>
        <taxon>Mortierellaceae</taxon>
        <taxon>Linnemannia</taxon>
    </lineage>
</organism>
<proteinExistence type="predicted"/>
<evidence type="ECO:0000313" key="2">
    <source>
        <dbReference type="Proteomes" id="UP000823405"/>
    </source>
</evidence>
<dbReference type="EMBL" id="JAAAIN010003313">
    <property type="protein sequence ID" value="KAG0286404.1"/>
    <property type="molecule type" value="Genomic_DNA"/>
</dbReference>
<protein>
    <submittedName>
        <fullName evidence="1">Uncharacterized protein</fullName>
    </submittedName>
</protein>
<accession>A0A9P6UEZ9</accession>
<feature type="non-terminal residue" evidence="1">
    <location>
        <position position="68"/>
    </location>
</feature>
<comment type="caution">
    <text evidence="1">The sequence shown here is derived from an EMBL/GenBank/DDBJ whole genome shotgun (WGS) entry which is preliminary data.</text>
</comment>
<dbReference type="AlphaFoldDB" id="A0A9P6UEZ9"/>
<name>A0A9P6UEZ9_9FUNG</name>
<gene>
    <name evidence="1" type="ORF">BGZ97_007451</name>
</gene>
<keyword evidence="2" id="KW-1185">Reference proteome</keyword>
<reference evidence="1" key="1">
    <citation type="journal article" date="2020" name="Fungal Divers.">
        <title>Resolving the Mortierellaceae phylogeny through synthesis of multi-gene phylogenetics and phylogenomics.</title>
        <authorList>
            <person name="Vandepol N."/>
            <person name="Liber J."/>
            <person name="Desiro A."/>
            <person name="Na H."/>
            <person name="Kennedy M."/>
            <person name="Barry K."/>
            <person name="Grigoriev I.V."/>
            <person name="Miller A.N."/>
            <person name="O'Donnell K."/>
            <person name="Stajich J.E."/>
            <person name="Bonito G."/>
        </authorList>
    </citation>
    <scope>NUCLEOTIDE SEQUENCE</scope>
    <source>
        <strain evidence="1">NVP60</strain>
    </source>
</reference>
<dbReference type="Proteomes" id="UP000823405">
    <property type="component" value="Unassembled WGS sequence"/>
</dbReference>
<evidence type="ECO:0000313" key="1">
    <source>
        <dbReference type="EMBL" id="KAG0286404.1"/>
    </source>
</evidence>